<accession>A0A6J4VPK4</accession>
<gene>
    <name evidence="1" type="ORF">AVDCRST_MAG88-3696</name>
</gene>
<evidence type="ECO:0000313" key="1">
    <source>
        <dbReference type="EMBL" id="CAA9584035.1"/>
    </source>
</evidence>
<protein>
    <submittedName>
        <fullName evidence="1">Uncharacterized protein</fullName>
    </submittedName>
</protein>
<dbReference type="EMBL" id="CADCWM010000899">
    <property type="protein sequence ID" value="CAA9584035.1"/>
    <property type="molecule type" value="Genomic_DNA"/>
</dbReference>
<proteinExistence type="predicted"/>
<dbReference type="AlphaFoldDB" id="A0A6J4VPK4"/>
<feature type="non-terminal residue" evidence="1">
    <location>
        <position position="1"/>
    </location>
</feature>
<organism evidence="1">
    <name type="scientific">uncultured Thermomicrobiales bacterium</name>
    <dbReference type="NCBI Taxonomy" id="1645740"/>
    <lineage>
        <taxon>Bacteria</taxon>
        <taxon>Pseudomonadati</taxon>
        <taxon>Thermomicrobiota</taxon>
        <taxon>Thermomicrobia</taxon>
        <taxon>Thermomicrobiales</taxon>
        <taxon>environmental samples</taxon>
    </lineage>
</organism>
<reference evidence="1" key="1">
    <citation type="submission" date="2020-02" db="EMBL/GenBank/DDBJ databases">
        <authorList>
            <person name="Meier V. D."/>
        </authorList>
    </citation>
    <scope>NUCLEOTIDE SEQUENCE</scope>
    <source>
        <strain evidence="1">AVDCRST_MAG88</strain>
    </source>
</reference>
<sequence>LTADFNAAEQVSGIVTRALADR</sequence>
<name>A0A6J4VPK4_9BACT</name>